<protein>
    <submittedName>
        <fullName evidence="3">Peptidoglycan-binding (PGRP) domain of peptidoglycan hydrolases-containing protein</fullName>
    </submittedName>
</protein>
<dbReference type="EMBL" id="FORC01000001">
    <property type="protein sequence ID" value="SFI43430.1"/>
    <property type="molecule type" value="Genomic_DNA"/>
</dbReference>
<evidence type="ECO:0000259" key="1">
    <source>
        <dbReference type="Pfam" id="PF01471"/>
    </source>
</evidence>
<feature type="domain" description="Peptidoglycan binding-like" evidence="1">
    <location>
        <begin position="12"/>
        <end position="66"/>
    </location>
</feature>
<accession>A0A1I3I6E1</accession>
<dbReference type="InterPro" id="IPR036366">
    <property type="entry name" value="PGBDSf"/>
</dbReference>
<keyword evidence="4" id="KW-1185">Reference proteome</keyword>
<dbReference type="GO" id="GO:0016787">
    <property type="term" value="F:hydrolase activity"/>
    <property type="evidence" value="ECO:0007669"/>
    <property type="project" value="UniProtKB-KW"/>
</dbReference>
<reference evidence="4" key="1">
    <citation type="submission" date="2016-10" db="EMBL/GenBank/DDBJ databases">
        <authorList>
            <person name="Varghese N."/>
            <person name="Submissions S."/>
        </authorList>
    </citation>
    <scope>NUCLEOTIDE SEQUENCE [LARGE SCALE GENOMIC DNA]</scope>
    <source>
        <strain evidence="4">LMG 22563</strain>
    </source>
</reference>
<dbReference type="InterPro" id="IPR036365">
    <property type="entry name" value="PGBD-like_sf"/>
</dbReference>
<dbReference type="Gene3D" id="1.10.101.10">
    <property type="entry name" value="PGBD-like superfamily/PGBD"/>
    <property type="match status" value="1"/>
</dbReference>
<sequence length="282" mass="30250">MSQPTLRYGDRSQAVQQLQRSLIARGYNLYPDGDFGDETEKAVRAFQLKVGLVVDGAAGSKTLAALAGADCSKLLNNATLVAAAERLGLELACVYAVNEVESAGAGFLSNGKPAILFERHIMHRQLSTPRSADQVAGKLKARADLLASEFPNLVNVRPGGYAGGVAEHQRLAQARQLDDTAALESASWGAFQIMGFHATRLGYPSVQAFAAAMAQDENAQFDAFVAFIEADPVLHKALKARKWKDFAATYNGPSYARNLYDVKLQRAYERHAGCGCGQQAAA</sequence>
<evidence type="ECO:0000313" key="3">
    <source>
        <dbReference type="EMBL" id="SFI43430.1"/>
    </source>
</evidence>
<dbReference type="RefSeq" id="WP_074881644.1">
    <property type="nucleotide sequence ID" value="NZ_FORC01000001.1"/>
</dbReference>
<keyword evidence="3" id="KW-0378">Hydrolase</keyword>
<name>A0A1I3I6E1_9GAMM</name>
<gene>
    <name evidence="3" type="ORF">SAMN05216602_1447</name>
</gene>
<dbReference type="AlphaFoldDB" id="A0A1I3I6E1"/>
<dbReference type="Proteomes" id="UP000183018">
    <property type="component" value="Unassembled WGS sequence"/>
</dbReference>
<dbReference type="STRING" id="289370.SAMN05216602_1447"/>
<dbReference type="SUPFAM" id="SSF47090">
    <property type="entry name" value="PGBD-like"/>
    <property type="match status" value="1"/>
</dbReference>
<dbReference type="InterPro" id="IPR002477">
    <property type="entry name" value="Peptidoglycan-bd-like"/>
</dbReference>
<proteinExistence type="predicted"/>
<dbReference type="Pfam" id="PF11860">
    <property type="entry name" value="Muramidase"/>
    <property type="match status" value="1"/>
</dbReference>
<dbReference type="Pfam" id="PF01471">
    <property type="entry name" value="PG_binding_1"/>
    <property type="match status" value="1"/>
</dbReference>
<dbReference type="OrthoDB" id="1523598at2"/>
<feature type="domain" description="N-acetylmuramidase" evidence="2">
    <location>
        <begin position="90"/>
        <end position="271"/>
    </location>
</feature>
<dbReference type="InterPro" id="IPR024408">
    <property type="entry name" value="Muramidase"/>
</dbReference>
<evidence type="ECO:0000259" key="2">
    <source>
        <dbReference type="Pfam" id="PF11860"/>
    </source>
</evidence>
<organism evidence="3 4">
    <name type="scientific">Phytopseudomonas argentinensis</name>
    <dbReference type="NCBI Taxonomy" id="289370"/>
    <lineage>
        <taxon>Bacteria</taxon>
        <taxon>Pseudomonadati</taxon>
        <taxon>Pseudomonadota</taxon>
        <taxon>Gammaproteobacteria</taxon>
        <taxon>Pseudomonadales</taxon>
        <taxon>Pseudomonadaceae</taxon>
        <taxon>Phytopseudomonas</taxon>
    </lineage>
</organism>
<evidence type="ECO:0000313" key="4">
    <source>
        <dbReference type="Proteomes" id="UP000183018"/>
    </source>
</evidence>